<dbReference type="InterPro" id="IPR037455">
    <property type="entry name" value="LucA/IucC-like"/>
</dbReference>
<gene>
    <name evidence="5" type="primary">iucA_2</name>
    <name evidence="5" type="ORF">ERS140147_02497</name>
</gene>
<accession>A0A077UNH5</accession>
<dbReference type="GO" id="GO:0016881">
    <property type="term" value="F:acid-amino acid ligase activity"/>
    <property type="evidence" value="ECO:0007669"/>
    <property type="project" value="UniProtKB-ARBA"/>
</dbReference>
<dbReference type="AlphaFoldDB" id="A0A077UNH5"/>
<dbReference type="Pfam" id="PF06276">
    <property type="entry name" value="FhuF"/>
    <property type="match status" value="1"/>
</dbReference>
<evidence type="ECO:0000259" key="3">
    <source>
        <dbReference type="Pfam" id="PF04183"/>
    </source>
</evidence>
<evidence type="ECO:0000256" key="1">
    <source>
        <dbReference type="ARBA" id="ARBA00004924"/>
    </source>
</evidence>
<organism evidence="5 6">
    <name type="scientific">Staphylococcus schweitzeri</name>
    <dbReference type="NCBI Taxonomy" id="1654388"/>
    <lineage>
        <taxon>Bacteria</taxon>
        <taxon>Bacillati</taxon>
        <taxon>Bacillota</taxon>
        <taxon>Bacilli</taxon>
        <taxon>Bacillales</taxon>
        <taxon>Staphylococcaceae</taxon>
        <taxon>Staphylococcus</taxon>
    </lineage>
</organism>
<comment type="similarity">
    <text evidence="2">Belongs to the IucA/IucC family.</text>
</comment>
<dbReference type="InterPro" id="IPR022770">
    <property type="entry name" value="IucA/IucC-like_C"/>
</dbReference>
<protein>
    <submittedName>
        <fullName evidence="5">Siderophore biosynthesis protein</fullName>
        <ecNumber evidence="5">6.3.2.-</ecNumber>
    </submittedName>
</protein>
<reference evidence="5 6" key="1">
    <citation type="submission" date="2014-05" db="EMBL/GenBank/DDBJ databases">
        <authorList>
            <person name="Aslett A.Martin."/>
            <person name="De Silva Nishadi"/>
        </authorList>
    </citation>
    <scope>NUCLEOTIDE SEQUENCE [LARGE SCALE GENOMIC DNA]</scope>
</reference>
<dbReference type="Pfam" id="PF04183">
    <property type="entry name" value="IucA_IucC"/>
    <property type="match status" value="1"/>
</dbReference>
<dbReference type="PANTHER" id="PTHR34384">
    <property type="entry name" value="L-2,3-DIAMINOPROPANOATE--CITRATE LIGASE"/>
    <property type="match status" value="1"/>
</dbReference>
<feature type="domain" description="Aerobactin siderophore biosynthesis IucA/IucC-like C-terminal" evidence="4">
    <location>
        <begin position="415"/>
        <end position="571"/>
    </location>
</feature>
<evidence type="ECO:0000313" key="6">
    <source>
        <dbReference type="Proteomes" id="UP000044616"/>
    </source>
</evidence>
<dbReference type="Proteomes" id="UP000044616">
    <property type="component" value="Unassembled WGS sequence"/>
</dbReference>
<name>A0A077UNH5_9STAP</name>
<keyword evidence="5" id="KW-0436">Ligase</keyword>
<dbReference type="GO" id="GO:0019290">
    <property type="term" value="P:siderophore biosynthetic process"/>
    <property type="evidence" value="ECO:0007669"/>
    <property type="project" value="InterPro"/>
</dbReference>
<feature type="domain" description="Aerobactin siderophore biosynthesis IucA/IucC N-terminal" evidence="3">
    <location>
        <begin position="160"/>
        <end position="381"/>
    </location>
</feature>
<dbReference type="PANTHER" id="PTHR34384:SF6">
    <property type="entry name" value="STAPHYLOFERRIN B SYNTHASE"/>
    <property type="match status" value="1"/>
</dbReference>
<evidence type="ECO:0000313" key="5">
    <source>
        <dbReference type="EMBL" id="CDR29292.1"/>
    </source>
</evidence>
<dbReference type="InterPro" id="IPR007310">
    <property type="entry name" value="Aerobactin_biosyn_IucA/IucC_N"/>
</dbReference>
<sequence>MVYLEWTKADRNIQYRVINAIIKERIYPEQTFVRYKDKESLIEIQYHMHMITIEVERKSALERYEFKGDITYLNKGEKSLIITLEGLLDVLNNDFEIPITEQLRNELIHSRDSLVETYKQMSHRQTLISQSFKFSRLPENINFFAWLQHIKDSGMTDDLTYSESLVPEGHPTHPLTKTKLPLTMEDVRAYAPEFEKEIPLKIMMIEKDYVVCTSMNGDDQFIIDEVIPEYHNQIRVFLKSLGLKSEDYRAILVHPWQYDHTIGQYFEQWIANKILIPTPFTVASKATLSFRTMSLIDKPYHVKLPVNVQATSAVRTVSTVTTVDGPKLSYALQGLLNQYPELKVAMEPFGEYANIDKDIARQLACIIRQKPEIDGYGATIVSACLVNKNPIDQKVIVDSYLEWMNQSINKESITMFIDRYAEALITPLIAFIQEYGIAIEAHMQNTLVNLGPHFDIRFLVRDLGGSRIDITTLQHRVSDIKITNDSLIADSIDTVIAKFQHAVIQNQMAELIHHFNQYECVDEASLFKIVQEKVAHAIDPARPHAKVLREILFGPKITVKALLNMRMENKVRQYLNIELDNPIKKEV</sequence>
<dbReference type="EMBL" id="CCEH01000032">
    <property type="protein sequence ID" value="CDR29292.1"/>
    <property type="molecule type" value="Genomic_DNA"/>
</dbReference>
<evidence type="ECO:0000259" key="4">
    <source>
        <dbReference type="Pfam" id="PF06276"/>
    </source>
</evidence>
<dbReference type="Gene3D" id="1.10.510.40">
    <property type="match status" value="1"/>
</dbReference>
<dbReference type="RefSeq" id="WP_047532180.1">
    <property type="nucleotide sequence ID" value="NZ_CCEH01000032.1"/>
</dbReference>
<dbReference type="EC" id="6.3.2.-" evidence="5"/>
<proteinExistence type="inferred from homology"/>
<evidence type="ECO:0000256" key="2">
    <source>
        <dbReference type="ARBA" id="ARBA00007832"/>
    </source>
</evidence>
<comment type="pathway">
    <text evidence="1">Siderophore biosynthesis.</text>
</comment>